<accession>A0A7L8ZIK7</accession>
<name>A0A7L8ZIK7_9CAUD</name>
<keyword evidence="2" id="KW-1185">Reference proteome</keyword>
<evidence type="ECO:0000313" key="2">
    <source>
        <dbReference type="Proteomes" id="UP000593991"/>
    </source>
</evidence>
<dbReference type="Proteomes" id="UP000593991">
    <property type="component" value="Segment"/>
</dbReference>
<organism evidence="1 2">
    <name type="scientific">Enterococcus phage 9184</name>
    <dbReference type="NCBI Taxonomy" id="2763103"/>
    <lineage>
        <taxon>Viruses</taxon>
        <taxon>Duplodnaviria</taxon>
        <taxon>Heunggongvirae</taxon>
        <taxon>Uroviricota</taxon>
        <taxon>Caudoviricetes</taxon>
        <taxon>Thiercelinvirus</taxon>
        <taxon>Thiercelinvirus v9184</taxon>
    </lineage>
</organism>
<proteinExistence type="predicted"/>
<protein>
    <submittedName>
        <fullName evidence="1">Uncharacterized protein</fullName>
    </submittedName>
</protein>
<gene>
    <name evidence="1" type="ORF">phi9184_ORF069</name>
</gene>
<reference evidence="1 2" key="1">
    <citation type="submission" date="2020-08" db="EMBL/GenBank/DDBJ databases">
        <authorList>
            <person name="Canfield G.S."/>
            <person name="Duerkop B.A."/>
        </authorList>
    </citation>
    <scope>NUCLEOTIDE SEQUENCE [LARGE SCALE GENOMIC DNA]</scope>
</reference>
<evidence type="ECO:0000313" key="1">
    <source>
        <dbReference type="EMBL" id="QOI68888.1"/>
    </source>
</evidence>
<sequence length="60" mass="7114">MKKIEITLDEETGMYCIDQKINDNYQQGIRTYDIDEGLRYLVNRMEELTYDDGQTITTTN</sequence>
<dbReference type="EMBL" id="MT939242">
    <property type="protein sequence ID" value="QOI68888.1"/>
    <property type="molecule type" value="Genomic_DNA"/>
</dbReference>